<protein>
    <submittedName>
        <fullName evidence="1">Uncharacterized protein</fullName>
    </submittedName>
</protein>
<reference evidence="1" key="2">
    <citation type="submission" date="2015-02" db="UniProtKB">
        <authorList>
            <consortium name="EnsemblMetazoa"/>
        </authorList>
    </citation>
    <scope>IDENTIFICATION</scope>
</reference>
<dbReference type="Proteomes" id="UP000014500">
    <property type="component" value="Unassembled WGS sequence"/>
</dbReference>
<evidence type="ECO:0000313" key="2">
    <source>
        <dbReference type="Proteomes" id="UP000014500"/>
    </source>
</evidence>
<organism evidence="1 2">
    <name type="scientific">Strigamia maritima</name>
    <name type="common">European centipede</name>
    <name type="synonym">Geophilus maritimus</name>
    <dbReference type="NCBI Taxonomy" id="126957"/>
    <lineage>
        <taxon>Eukaryota</taxon>
        <taxon>Metazoa</taxon>
        <taxon>Ecdysozoa</taxon>
        <taxon>Arthropoda</taxon>
        <taxon>Myriapoda</taxon>
        <taxon>Chilopoda</taxon>
        <taxon>Pleurostigmophora</taxon>
        <taxon>Geophilomorpha</taxon>
        <taxon>Linotaeniidae</taxon>
        <taxon>Strigamia</taxon>
    </lineage>
</organism>
<evidence type="ECO:0000313" key="1">
    <source>
        <dbReference type="EnsemblMetazoa" id="SMAR001610-PA"/>
    </source>
</evidence>
<name>T1IKZ5_STRMM</name>
<dbReference type="EnsemblMetazoa" id="SMAR001610-RA">
    <property type="protein sequence ID" value="SMAR001610-PA"/>
    <property type="gene ID" value="SMAR001610"/>
</dbReference>
<proteinExistence type="predicted"/>
<dbReference type="EMBL" id="JH430672">
    <property type="status" value="NOT_ANNOTATED_CDS"/>
    <property type="molecule type" value="Genomic_DNA"/>
</dbReference>
<dbReference type="AlphaFoldDB" id="T1IKZ5"/>
<accession>T1IKZ5</accession>
<dbReference type="STRING" id="126957.T1IKZ5"/>
<dbReference type="HOGENOM" id="CLU_674963_0_0_1"/>
<dbReference type="PhylomeDB" id="T1IKZ5"/>
<keyword evidence="2" id="KW-1185">Reference proteome</keyword>
<sequence>MFGKLGSLANERYNDWKNAVQRMKDHENSDEHRWSARADACRSLCCSWNELMAALQIIANDANEKPSTRSEASGLLNSLYSMETCFLSLLWNDILEKFNKSKAIEKSGENSYAYDMQRKRKRKVQFDEVKGNETELSGRDRFRVTIFNVIIDRLITELWRRGSAYEELSKKFNFLTKLHHLESKDIRESARNLITFYPGDLDRTLENECLHLQAHLLSNNERPDGGGPKCQVPRGPGSLSPALIVTMEFNSLDFYESIDFQTTWWGAACGRHANGQHANGRHFQKMHIWSTPKWSTRIWSTRKWSTPTWSTCHGAHPVDTHIVDTQIVDMQMVDTFDLLTYNAQIKLILPYLLPHNSCRLVASYSVELERYAALRRQSMVHCLFGTAKRPLRPPHSCFLTRNLLCGET</sequence>
<reference evidence="2" key="1">
    <citation type="submission" date="2011-05" db="EMBL/GenBank/DDBJ databases">
        <authorList>
            <person name="Richards S.R."/>
            <person name="Qu J."/>
            <person name="Jiang H."/>
            <person name="Jhangiani S.N."/>
            <person name="Agravi P."/>
            <person name="Goodspeed R."/>
            <person name="Gross S."/>
            <person name="Mandapat C."/>
            <person name="Jackson L."/>
            <person name="Mathew T."/>
            <person name="Pu L."/>
            <person name="Thornton R."/>
            <person name="Saada N."/>
            <person name="Wilczek-Boney K.B."/>
            <person name="Lee S."/>
            <person name="Kovar C."/>
            <person name="Wu Y."/>
            <person name="Scherer S.E."/>
            <person name="Worley K.C."/>
            <person name="Muzny D.M."/>
            <person name="Gibbs R."/>
        </authorList>
    </citation>
    <scope>NUCLEOTIDE SEQUENCE</scope>
    <source>
        <strain evidence="2">Brora</strain>
    </source>
</reference>
<dbReference type="eggNOG" id="ENOG502QV0C">
    <property type="taxonomic scope" value="Eukaryota"/>
</dbReference>